<evidence type="ECO:0000313" key="2">
    <source>
        <dbReference type="EMBL" id="KAE9390360.1"/>
    </source>
</evidence>
<feature type="region of interest" description="Disordered" evidence="1">
    <location>
        <begin position="1"/>
        <end position="116"/>
    </location>
</feature>
<feature type="compositionally biased region" description="Basic and acidic residues" evidence="1">
    <location>
        <begin position="18"/>
        <end position="83"/>
    </location>
</feature>
<feature type="region of interest" description="Disordered" evidence="1">
    <location>
        <begin position="225"/>
        <end position="248"/>
    </location>
</feature>
<proteinExistence type="predicted"/>
<gene>
    <name evidence="2" type="ORF">BT96DRAFT_1002322</name>
</gene>
<accession>A0A6A4GYH4</accession>
<feature type="compositionally biased region" description="Polar residues" evidence="1">
    <location>
        <begin position="135"/>
        <end position="162"/>
    </location>
</feature>
<organism evidence="2 3">
    <name type="scientific">Gymnopus androsaceus JB14</name>
    <dbReference type="NCBI Taxonomy" id="1447944"/>
    <lineage>
        <taxon>Eukaryota</taxon>
        <taxon>Fungi</taxon>
        <taxon>Dikarya</taxon>
        <taxon>Basidiomycota</taxon>
        <taxon>Agaricomycotina</taxon>
        <taxon>Agaricomycetes</taxon>
        <taxon>Agaricomycetidae</taxon>
        <taxon>Agaricales</taxon>
        <taxon>Marasmiineae</taxon>
        <taxon>Omphalotaceae</taxon>
        <taxon>Gymnopus</taxon>
    </lineage>
</organism>
<dbReference type="Proteomes" id="UP000799118">
    <property type="component" value="Unassembled WGS sequence"/>
</dbReference>
<feature type="compositionally biased region" description="Low complexity" evidence="1">
    <location>
        <begin position="163"/>
        <end position="188"/>
    </location>
</feature>
<reference evidence="2" key="1">
    <citation type="journal article" date="2019" name="Environ. Microbiol.">
        <title>Fungal ecological strategies reflected in gene transcription - a case study of two litter decomposers.</title>
        <authorList>
            <person name="Barbi F."/>
            <person name="Kohler A."/>
            <person name="Barry K."/>
            <person name="Baskaran P."/>
            <person name="Daum C."/>
            <person name="Fauchery L."/>
            <person name="Ihrmark K."/>
            <person name="Kuo A."/>
            <person name="LaButti K."/>
            <person name="Lipzen A."/>
            <person name="Morin E."/>
            <person name="Grigoriev I.V."/>
            <person name="Henrissat B."/>
            <person name="Lindahl B."/>
            <person name="Martin F."/>
        </authorList>
    </citation>
    <scope>NUCLEOTIDE SEQUENCE</scope>
    <source>
        <strain evidence="2">JB14</strain>
    </source>
</reference>
<protein>
    <submittedName>
        <fullName evidence="2">Uncharacterized protein</fullName>
    </submittedName>
</protein>
<dbReference type="AlphaFoldDB" id="A0A6A4GYH4"/>
<feature type="region of interest" description="Disordered" evidence="1">
    <location>
        <begin position="133"/>
        <end position="211"/>
    </location>
</feature>
<dbReference type="EMBL" id="ML769660">
    <property type="protein sequence ID" value="KAE9390360.1"/>
    <property type="molecule type" value="Genomic_DNA"/>
</dbReference>
<keyword evidence="3" id="KW-1185">Reference proteome</keyword>
<feature type="compositionally biased region" description="Polar residues" evidence="1">
    <location>
        <begin position="189"/>
        <end position="199"/>
    </location>
</feature>
<evidence type="ECO:0000256" key="1">
    <source>
        <dbReference type="SAM" id="MobiDB-lite"/>
    </source>
</evidence>
<name>A0A6A4GYH4_9AGAR</name>
<sequence>MDWKEGNSKMAENLEEEETKRDAERSSQKGSRAGEDAEGGGRAEEIGERNGNKGMNERRATGKEKEAEERTTTENAKAGKKEAPVINGSGSVDEKTMRPPISAPPSYSGSSIGRTPRQMQMQRLRNRLSKLELQARSSSPHAPVLLTSNPHPHPFGSNTSKPANVNAGASASAVASLSNFNSNTNTNTGPSDLNDQLTCPHTPLKQSPGLKDVTLDSSALAAGDDVLGLSSDQGGRRRLGPAPAGSVG</sequence>
<evidence type="ECO:0000313" key="3">
    <source>
        <dbReference type="Proteomes" id="UP000799118"/>
    </source>
</evidence>